<comment type="caution">
    <text evidence="1">The sequence shown here is derived from an EMBL/GenBank/DDBJ whole genome shotgun (WGS) entry which is preliminary data.</text>
</comment>
<protein>
    <submittedName>
        <fullName evidence="1">Uncharacterized protein</fullName>
    </submittedName>
</protein>
<name>A0A7W8NJL5_9DEIO</name>
<gene>
    <name evidence="1" type="ORF">HNQ08_005371</name>
</gene>
<sequence>MAGEVAEIREGQATARGLSVGRVLLVTAKHR</sequence>
<evidence type="ECO:0000313" key="1">
    <source>
        <dbReference type="EMBL" id="MBB5366242.1"/>
    </source>
</evidence>
<keyword evidence="2" id="KW-1185">Reference proteome</keyword>
<accession>A0A7W8NJL5</accession>
<proteinExistence type="predicted"/>
<dbReference type="EMBL" id="JACHFL010000032">
    <property type="protein sequence ID" value="MBB5366242.1"/>
    <property type="molecule type" value="Genomic_DNA"/>
</dbReference>
<organism evidence="1 2">
    <name type="scientific">Deinococcus humi</name>
    <dbReference type="NCBI Taxonomy" id="662880"/>
    <lineage>
        <taxon>Bacteria</taxon>
        <taxon>Thermotogati</taxon>
        <taxon>Deinococcota</taxon>
        <taxon>Deinococci</taxon>
        <taxon>Deinococcales</taxon>
        <taxon>Deinococcaceae</taxon>
        <taxon>Deinococcus</taxon>
    </lineage>
</organism>
<dbReference type="Proteomes" id="UP000552709">
    <property type="component" value="Unassembled WGS sequence"/>
</dbReference>
<reference evidence="1 2" key="1">
    <citation type="submission" date="2020-08" db="EMBL/GenBank/DDBJ databases">
        <title>Genomic Encyclopedia of Type Strains, Phase IV (KMG-IV): sequencing the most valuable type-strain genomes for metagenomic binning, comparative biology and taxonomic classification.</title>
        <authorList>
            <person name="Goeker M."/>
        </authorList>
    </citation>
    <scope>NUCLEOTIDE SEQUENCE [LARGE SCALE GENOMIC DNA]</scope>
    <source>
        <strain evidence="1 2">DSM 27939</strain>
    </source>
</reference>
<evidence type="ECO:0000313" key="2">
    <source>
        <dbReference type="Proteomes" id="UP000552709"/>
    </source>
</evidence>
<dbReference type="AlphaFoldDB" id="A0A7W8NJL5"/>